<proteinExistence type="predicted"/>
<organism evidence="1 2">
    <name type="scientific">Trichinella papuae</name>
    <dbReference type="NCBI Taxonomy" id="268474"/>
    <lineage>
        <taxon>Eukaryota</taxon>
        <taxon>Metazoa</taxon>
        <taxon>Ecdysozoa</taxon>
        <taxon>Nematoda</taxon>
        <taxon>Enoplea</taxon>
        <taxon>Dorylaimia</taxon>
        <taxon>Trichinellida</taxon>
        <taxon>Trichinellidae</taxon>
        <taxon>Trichinella</taxon>
    </lineage>
</organism>
<dbReference type="AlphaFoldDB" id="A0A0V1MYF3"/>
<dbReference type="Proteomes" id="UP000054843">
    <property type="component" value="Unassembled WGS sequence"/>
</dbReference>
<protein>
    <submittedName>
        <fullName evidence="1">Uncharacterized protein</fullName>
    </submittedName>
</protein>
<evidence type="ECO:0000313" key="1">
    <source>
        <dbReference type="EMBL" id="KRZ76806.1"/>
    </source>
</evidence>
<dbReference type="EMBL" id="JYDO01000025">
    <property type="protein sequence ID" value="KRZ76806.1"/>
    <property type="molecule type" value="Genomic_DNA"/>
</dbReference>
<gene>
    <name evidence="1" type="ORF">T10_10861</name>
</gene>
<reference evidence="1 2" key="1">
    <citation type="submission" date="2015-01" db="EMBL/GenBank/DDBJ databases">
        <title>Evolution of Trichinella species and genotypes.</title>
        <authorList>
            <person name="Korhonen P.K."/>
            <person name="Edoardo P."/>
            <person name="Giuseppe L.R."/>
            <person name="Gasser R.B."/>
        </authorList>
    </citation>
    <scope>NUCLEOTIDE SEQUENCE [LARGE SCALE GENOMIC DNA]</scope>
    <source>
        <strain evidence="1">ISS1980</strain>
    </source>
</reference>
<keyword evidence="2" id="KW-1185">Reference proteome</keyword>
<evidence type="ECO:0000313" key="2">
    <source>
        <dbReference type="Proteomes" id="UP000054843"/>
    </source>
</evidence>
<comment type="caution">
    <text evidence="1">The sequence shown here is derived from an EMBL/GenBank/DDBJ whole genome shotgun (WGS) entry which is preliminary data.</text>
</comment>
<name>A0A0V1MYF3_9BILA</name>
<accession>A0A0V1MYF3</accession>
<sequence>MECLNEVAEVDKHDAEFICLQLVSTSLNHTDQDFGIHLAPSKIFYTMPTFSRASSHLAHVRRRYSSRAGTVGYHLRCAFWPHASLAEADRLVSLAFINNACRFVGLSMGSAVKAAFPSLMRR</sequence>
<dbReference type="OrthoDB" id="10320852at2759"/>